<dbReference type="SUPFAM" id="SSF54184">
    <property type="entry name" value="Penicillin-binding protein 2x (pbp-2x), c-terminal domain"/>
    <property type="match status" value="1"/>
</dbReference>
<reference evidence="3" key="1">
    <citation type="submission" date="2016-11" db="EMBL/GenBank/DDBJ databases">
        <authorList>
            <person name="Varghese N."/>
            <person name="Submissions S."/>
        </authorList>
    </citation>
    <scope>NUCLEOTIDE SEQUENCE [LARGE SCALE GENOMIC DNA]</scope>
    <source>
        <strain evidence="3">UWOS</strain>
    </source>
</reference>
<dbReference type="SUPFAM" id="SSF56601">
    <property type="entry name" value="beta-lactamase/transpeptidase-like"/>
    <property type="match status" value="1"/>
</dbReference>
<dbReference type="GO" id="GO:0005886">
    <property type="term" value="C:plasma membrane"/>
    <property type="evidence" value="ECO:0007669"/>
    <property type="project" value="TreeGrafter"/>
</dbReference>
<keyword evidence="2" id="KW-0132">Cell division</keyword>
<sequence>MHLSGITWVMVIAAAVWAMLLARTFQIQIVDGEKYRQIASNRAQDRTIRVAPRGRILDRNGNVLAQSIQERNKDEANKWDTRRVYPQGVLASQLLGRVGRDGQGLFGLEYQFDEEFRGTDGWQIRVLSGNRVVQAGRKMEGADPIPGKDLVLTIDKNIQEIAENALKAGVEKYRAQSASAIIADPATGEILAMANYPSFDPNVPLTAKSQAKQNDCISKIFEPGSTFKAITAATAIETKSVNPKTVFSGEKGRWAFGSGSKDVIHDDGGRDHGDHDMTGAMAVSSNIIFAKIADSIGDEKFFSYIRKFGFRTKTSIELPGEEVMPLKELGEWSGRTGKTVGFGHEIMVNPMQMVMSYCAIANGGNLLQPTIVREWRSSDGEVLERNSPEKVRRVISEESAAQVRTMLRKVVETGTGQRVNSKYLSDIYFGGKTGTAEKYSSDLKGYDKSKQISSFIGLVPAENPSYVCMVFVDEPKGSTSGGATAGPIFRKIMEDIYFSPLISPAYYNLENIVPNEKCNLEFVGLSRIAAKKQADQSGCPISFVNGENEGSTVVATEYDFENGGRKLRLGSLRLQKMPDLKGLSLRDALEQIGELSGVVEYEGKGWVKRQIPEPNAPLKRNEKFKLVLSEKG</sequence>
<dbReference type="Proteomes" id="UP000184275">
    <property type="component" value="Unassembled WGS sequence"/>
</dbReference>
<dbReference type="Gene3D" id="3.90.1310.10">
    <property type="entry name" value="Penicillin-binding protein 2a (Domain 2)"/>
    <property type="match status" value="1"/>
</dbReference>
<feature type="domain" description="PASTA" evidence="1">
    <location>
        <begin position="573"/>
        <end position="630"/>
    </location>
</feature>
<name>A0A1M6X760_9BACT</name>
<dbReference type="GO" id="GO:0008658">
    <property type="term" value="F:penicillin binding"/>
    <property type="evidence" value="ECO:0007669"/>
    <property type="project" value="InterPro"/>
</dbReference>
<evidence type="ECO:0000313" key="3">
    <source>
        <dbReference type="Proteomes" id="UP000184275"/>
    </source>
</evidence>
<dbReference type="InterPro" id="IPR005543">
    <property type="entry name" value="PASTA_dom"/>
</dbReference>
<evidence type="ECO:0000313" key="2">
    <source>
        <dbReference type="EMBL" id="SHL01753.1"/>
    </source>
</evidence>
<dbReference type="InterPro" id="IPR050515">
    <property type="entry name" value="Beta-lactam/transpept"/>
</dbReference>
<keyword evidence="3" id="KW-1185">Reference proteome</keyword>
<dbReference type="Pfam" id="PF00905">
    <property type="entry name" value="Transpeptidase"/>
    <property type="match status" value="1"/>
</dbReference>
<dbReference type="GO" id="GO:0071555">
    <property type="term" value="P:cell wall organization"/>
    <property type="evidence" value="ECO:0007669"/>
    <property type="project" value="TreeGrafter"/>
</dbReference>
<dbReference type="CDD" id="cd06575">
    <property type="entry name" value="PASTA_Pbp2x-like_2"/>
    <property type="match status" value="1"/>
</dbReference>
<dbReference type="RefSeq" id="WP_073305559.1">
    <property type="nucleotide sequence ID" value="NZ_FRAW01000029.1"/>
</dbReference>
<dbReference type="Gene3D" id="3.40.710.10">
    <property type="entry name" value="DD-peptidase/beta-lactamase superfamily"/>
    <property type="match status" value="1"/>
</dbReference>
<dbReference type="InterPro" id="IPR012338">
    <property type="entry name" value="Beta-lactam/transpept-like"/>
</dbReference>
<dbReference type="AlphaFoldDB" id="A0A1M6X760"/>
<dbReference type="PANTHER" id="PTHR30627">
    <property type="entry name" value="PEPTIDOGLYCAN D,D-TRANSPEPTIDASE"/>
    <property type="match status" value="1"/>
</dbReference>
<evidence type="ECO:0000259" key="1">
    <source>
        <dbReference type="PROSITE" id="PS51178"/>
    </source>
</evidence>
<dbReference type="PROSITE" id="PS51178">
    <property type="entry name" value="PASTA"/>
    <property type="match status" value="1"/>
</dbReference>
<accession>A0A1M6X760</accession>
<organism evidence="2 3">
    <name type="scientific">Fibrobacter intestinalis</name>
    <dbReference type="NCBI Taxonomy" id="28122"/>
    <lineage>
        <taxon>Bacteria</taxon>
        <taxon>Pseudomonadati</taxon>
        <taxon>Fibrobacterota</taxon>
        <taxon>Fibrobacteria</taxon>
        <taxon>Fibrobacterales</taxon>
        <taxon>Fibrobacteraceae</taxon>
        <taxon>Fibrobacter</taxon>
    </lineage>
</organism>
<dbReference type="InterPro" id="IPR001460">
    <property type="entry name" value="PCN-bd_Tpept"/>
</dbReference>
<dbReference type="EMBL" id="FRAW01000029">
    <property type="protein sequence ID" value="SHL01753.1"/>
    <property type="molecule type" value="Genomic_DNA"/>
</dbReference>
<dbReference type="Gene3D" id="3.30.450.330">
    <property type="match status" value="1"/>
</dbReference>
<keyword evidence="2" id="KW-0131">Cell cycle</keyword>
<proteinExistence type="predicted"/>
<dbReference type="GO" id="GO:0051301">
    <property type="term" value="P:cell division"/>
    <property type="evidence" value="ECO:0007669"/>
    <property type="project" value="UniProtKB-KW"/>
</dbReference>
<dbReference type="Pfam" id="PF03793">
    <property type="entry name" value="PASTA"/>
    <property type="match status" value="1"/>
</dbReference>
<gene>
    <name evidence="2" type="ORF">SAMN05720469_12914</name>
</gene>
<protein>
    <submittedName>
        <fullName evidence="2">Cell division protein FtsI (Penicillin-binding protein 3)</fullName>
    </submittedName>
</protein>
<dbReference type="SMART" id="SM00740">
    <property type="entry name" value="PASTA"/>
    <property type="match status" value="1"/>
</dbReference>